<evidence type="ECO:0000313" key="9">
    <source>
        <dbReference type="Proteomes" id="UP000440732"/>
    </source>
</evidence>
<organism evidence="4 9">
    <name type="scientific">Phytophthora fragariae</name>
    <dbReference type="NCBI Taxonomy" id="53985"/>
    <lineage>
        <taxon>Eukaryota</taxon>
        <taxon>Sar</taxon>
        <taxon>Stramenopiles</taxon>
        <taxon>Oomycota</taxon>
        <taxon>Peronosporomycetes</taxon>
        <taxon>Peronosporales</taxon>
        <taxon>Peronosporaceae</taxon>
        <taxon>Phytophthora</taxon>
    </lineage>
</organism>
<evidence type="ECO:0000313" key="11">
    <source>
        <dbReference type="Proteomes" id="UP000460718"/>
    </source>
</evidence>
<sequence>MQVVHDAVKADQPLHDSVGLTAESPPTQPEPTRA</sequence>
<evidence type="ECO:0000313" key="2">
    <source>
        <dbReference type="EMBL" id="KAE9016480.1"/>
    </source>
</evidence>
<dbReference type="Proteomes" id="UP000433483">
    <property type="component" value="Unassembled WGS sequence"/>
</dbReference>
<feature type="region of interest" description="Disordered" evidence="1">
    <location>
        <begin position="1"/>
        <end position="34"/>
    </location>
</feature>
<evidence type="ECO:0000256" key="1">
    <source>
        <dbReference type="SAM" id="MobiDB-lite"/>
    </source>
</evidence>
<evidence type="ECO:0000313" key="3">
    <source>
        <dbReference type="EMBL" id="KAE9105055.1"/>
    </source>
</evidence>
<feature type="compositionally biased region" description="Basic and acidic residues" evidence="1">
    <location>
        <begin position="1"/>
        <end position="14"/>
    </location>
</feature>
<dbReference type="EMBL" id="QXFW01000313">
    <property type="protein sequence ID" value="KAE9016480.1"/>
    <property type="molecule type" value="Genomic_DNA"/>
</dbReference>
<name>A0A6A3TQB1_9STRA</name>
<dbReference type="EMBL" id="QXFY01000777">
    <property type="protein sequence ID" value="KAE9335840.1"/>
    <property type="molecule type" value="Genomic_DNA"/>
</dbReference>
<evidence type="ECO:0000313" key="13">
    <source>
        <dbReference type="Proteomes" id="UP000486351"/>
    </source>
</evidence>
<dbReference type="EMBL" id="QXFZ01000779">
    <property type="protein sequence ID" value="KAE9105055.1"/>
    <property type="molecule type" value="Genomic_DNA"/>
</dbReference>
<dbReference type="EMBL" id="QXGC01000755">
    <property type="protein sequence ID" value="KAE9222151.1"/>
    <property type="molecule type" value="Genomic_DNA"/>
</dbReference>
<dbReference type="Proteomes" id="UP000486351">
    <property type="component" value="Unassembled WGS sequence"/>
</dbReference>
<evidence type="ECO:0000313" key="6">
    <source>
        <dbReference type="EMBL" id="KAE9222151.1"/>
    </source>
</evidence>
<accession>A0A6A3TQB1</accession>
<dbReference type="Proteomes" id="UP000476176">
    <property type="component" value="Unassembled WGS sequence"/>
</dbReference>
<dbReference type="EMBL" id="QXGA01000775">
    <property type="protein sequence ID" value="KAE9141442.1"/>
    <property type="molecule type" value="Genomic_DNA"/>
</dbReference>
<dbReference type="Proteomes" id="UP000441208">
    <property type="component" value="Unassembled WGS sequence"/>
</dbReference>
<dbReference type="EMBL" id="QXGB01000800">
    <property type="protein sequence ID" value="KAE9204010.1"/>
    <property type="molecule type" value="Genomic_DNA"/>
</dbReference>
<evidence type="ECO:0000313" key="5">
    <source>
        <dbReference type="EMBL" id="KAE9204010.1"/>
    </source>
</evidence>
<evidence type="ECO:0000313" key="4">
    <source>
        <dbReference type="EMBL" id="KAE9141442.1"/>
    </source>
</evidence>
<evidence type="ECO:0000313" key="7">
    <source>
        <dbReference type="EMBL" id="KAE9335840.1"/>
    </source>
</evidence>
<evidence type="ECO:0000313" key="8">
    <source>
        <dbReference type="Proteomes" id="UP000433483"/>
    </source>
</evidence>
<dbReference type="AlphaFoldDB" id="A0A6A3TQB1"/>
<reference evidence="8 9" key="1">
    <citation type="submission" date="2018-08" db="EMBL/GenBank/DDBJ databases">
        <title>Genomic investigation of the strawberry pathogen Phytophthora fragariae indicates pathogenicity is determined by transcriptional variation in three key races.</title>
        <authorList>
            <person name="Adams T.M."/>
            <person name="Armitage A.D."/>
            <person name="Sobczyk M.K."/>
            <person name="Bates H.J."/>
            <person name="Dunwell J.M."/>
            <person name="Nellist C.F."/>
            <person name="Harrison R.J."/>
        </authorList>
    </citation>
    <scope>NUCLEOTIDE SEQUENCE [LARGE SCALE GENOMIC DNA]</scope>
    <source>
        <strain evidence="6 12">BC-23</strain>
        <strain evidence="5 8">NOV-27</strain>
        <strain evidence="4 9">NOV-5</strain>
        <strain evidence="3 10">NOV-71</strain>
        <strain evidence="7 13">NOV-77</strain>
        <strain evidence="2 11">SCRP245</strain>
    </source>
</reference>
<proteinExistence type="predicted"/>
<comment type="caution">
    <text evidence="4">The sequence shown here is derived from an EMBL/GenBank/DDBJ whole genome shotgun (WGS) entry which is preliminary data.</text>
</comment>
<gene>
    <name evidence="6" type="ORF">PF004_g12871</name>
    <name evidence="5" type="ORF">PF005_g13955</name>
    <name evidence="4" type="ORF">PF006_g13196</name>
    <name evidence="3" type="ORF">PF007_g13839</name>
    <name evidence="7" type="ORF">PF008_g13305</name>
    <name evidence="2" type="ORF">PF011_g7139</name>
</gene>
<evidence type="ECO:0000313" key="12">
    <source>
        <dbReference type="Proteomes" id="UP000476176"/>
    </source>
</evidence>
<dbReference type="Proteomes" id="UP000440732">
    <property type="component" value="Unassembled WGS sequence"/>
</dbReference>
<evidence type="ECO:0000313" key="10">
    <source>
        <dbReference type="Proteomes" id="UP000441208"/>
    </source>
</evidence>
<keyword evidence="8" id="KW-1185">Reference proteome</keyword>
<dbReference type="Proteomes" id="UP000460718">
    <property type="component" value="Unassembled WGS sequence"/>
</dbReference>
<protein>
    <submittedName>
        <fullName evidence="4">Uncharacterized protein</fullName>
    </submittedName>
</protein>